<dbReference type="PANTHER" id="PTHR11866">
    <property type="entry name" value="G-PROTEIN COUPLED RECEPTOR FAMILY 1 MEMBER"/>
    <property type="match status" value="1"/>
</dbReference>
<dbReference type="GO" id="GO:0005886">
    <property type="term" value="C:plasma membrane"/>
    <property type="evidence" value="ECO:0007669"/>
    <property type="project" value="UniProtKB-SubCell"/>
</dbReference>
<dbReference type="InterPro" id="IPR017452">
    <property type="entry name" value="GPCR_Rhodpsn_7TM"/>
</dbReference>
<name>T2MFC5_HYDVU</name>
<reference evidence="14" key="1">
    <citation type="journal article" date="2013" name="Genome Biol. Evol.">
        <title>Punctuated emergences of genetic and phenotypic innovations in eumetazoan, bilaterian, euteleostome, and hominidae ancestors.</title>
        <authorList>
            <person name="Wenger Y."/>
            <person name="Galliot B."/>
        </authorList>
    </citation>
    <scope>NUCLEOTIDE SEQUENCE</scope>
    <source>
        <tissue evidence="14">Whole animals</tissue>
    </source>
</reference>
<feature type="region of interest" description="Disordered" evidence="11">
    <location>
        <begin position="256"/>
        <end position="289"/>
    </location>
</feature>
<evidence type="ECO:0000256" key="12">
    <source>
        <dbReference type="SAM" id="Phobius"/>
    </source>
</evidence>
<accession>T2MFC5</accession>
<comment type="subcellular location">
    <subcellularLocation>
        <location evidence="1">Cell membrane</location>
        <topology evidence="1">Multi-pass membrane protein</topology>
    </subcellularLocation>
</comment>
<dbReference type="PANTHER" id="PTHR11866:SF42">
    <property type="entry name" value="G-PROTEIN COUPLED RECEPTORS FAMILY 1 PROFILE DOMAIN-CONTAINING PROTEIN"/>
    <property type="match status" value="1"/>
</dbReference>
<feature type="non-terminal residue" evidence="14">
    <location>
        <position position="1"/>
    </location>
</feature>
<keyword evidence="6 12" id="KW-0472">Membrane</keyword>
<evidence type="ECO:0000256" key="2">
    <source>
        <dbReference type="ARBA" id="ARBA00022475"/>
    </source>
</evidence>
<keyword evidence="2" id="KW-1003">Cell membrane</keyword>
<sequence>DSDLCNFYGWIAFTTNSGSMLILTFMAFERYLAIVKPFTHRNYVTEKNVILSVLTAFAFTGLHSALPLLGLGRMVSYFKGAYCHFDYSNHSSGTIAYSLFIVVYGFSMNIVVLISYVIVFYKIRNLIQRHRKMANKIKRKAKWNLKTEKMFSYLTVVLMVIFSFTWLPFLIVVLSVLLGAKNQLEKLDLFAMRVAVLNSMLNPIAYATLCKPYRNGVVSLFRKCCTKKGYINPEEKDPWTRIDSITRKRNVRTETISSLSEDLTPDAEKFGETNRSRLPSELEENEKQRLMSKKREKLIKFQEELKKVTEDSESTPTLLRSYSKETKMANDSDSSVTAVSLSTCEEESEHHGSFTRSNKSYKKNFSKQQMQSIENITQSVHLTLNKVECVSTHEENKHLGKSFFKKADVTYDESTMTSDNNKKNIETNKYNVKYNSKKKKDVKVEIKSNGEESLSTKTTRCQTKKQVKEEHIKENLSKFKISNIEKERKEKKSFEKNFYSENKRFEYFIKKHTKSFQKSNDENVRTLSISKAFDT</sequence>
<feature type="transmembrane region" description="Helical" evidence="12">
    <location>
        <begin position="150"/>
        <end position="178"/>
    </location>
</feature>
<dbReference type="InterPro" id="IPR008365">
    <property type="entry name" value="Prostanoid_rcpt"/>
</dbReference>
<dbReference type="PROSITE" id="PS00237">
    <property type="entry name" value="G_PROTEIN_RECEP_F1_1"/>
    <property type="match status" value="1"/>
</dbReference>
<feature type="transmembrane region" description="Helical" evidence="12">
    <location>
        <begin position="6"/>
        <end position="28"/>
    </location>
</feature>
<evidence type="ECO:0000256" key="7">
    <source>
        <dbReference type="ARBA" id="ARBA00023170"/>
    </source>
</evidence>
<gene>
    <name evidence="14" type="primary">PTGER3</name>
</gene>
<feature type="domain" description="G-protein coupled receptors family 1 profile" evidence="13">
    <location>
        <begin position="1"/>
        <end position="206"/>
    </location>
</feature>
<protein>
    <submittedName>
        <fullName evidence="14">Prostaglandin E2 receptor EP3 subtype</fullName>
    </submittedName>
</protein>
<dbReference type="SUPFAM" id="SSF81321">
    <property type="entry name" value="Family A G protein-coupled receptor-like"/>
    <property type="match status" value="1"/>
</dbReference>
<evidence type="ECO:0000256" key="1">
    <source>
        <dbReference type="ARBA" id="ARBA00004651"/>
    </source>
</evidence>
<evidence type="ECO:0000256" key="6">
    <source>
        <dbReference type="ARBA" id="ARBA00023136"/>
    </source>
</evidence>
<dbReference type="OrthoDB" id="5959154at2759"/>
<evidence type="ECO:0000256" key="8">
    <source>
        <dbReference type="ARBA" id="ARBA00023180"/>
    </source>
</evidence>
<keyword evidence="4 12" id="KW-1133">Transmembrane helix</keyword>
<evidence type="ECO:0000259" key="13">
    <source>
        <dbReference type="PROSITE" id="PS50262"/>
    </source>
</evidence>
<keyword evidence="3 10" id="KW-0812">Transmembrane</keyword>
<evidence type="ECO:0000256" key="4">
    <source>
        <dbReference type="ARBA" id="ARBA00022989"/>
    </source>
</evidence>
<proteinExistence type="evidence at transcript level"/>
<evidence type="ECO:0000256" key="5">
    <source>
        <dbReference type="ARBA" id="ARBA00023040"/>
    </source>
</evidence>
<evidence type="ECO:0000256" key="11">
    <source>
        <dbReference type="SAM" id="MobiDB-lite"/>
    </source>
</evidence>
<keyword evidence="7 10" id="KW-0675">Receptor</keyword>
<dbReference type="InterPro" id="IPR000276">
    <property type="entry name" value="GPCR_Rhodpsn"/>
</dbReference>
<evidence type="ECO:0000256" key="9">
    <source>
        <dbReference type="ARBA" id="ARBA00023224"/>
    </source>
</evidence>
<dbReference type="PROSITE" id="PS50262">
    <property type="entry name" value="G_PROTEIN_RECEP_F1_2"/>
    <property type="match status" value="1"/>
</dbReference>
<organism evidence="14">
    <name type="scientific">Hydra vulgaris</name>
    <name type="common">Hydra</name>
    <name type="synonym">Hydra attenuata</name>
    <dbReference type="NCBI Taxonomy" id="6087"/>
    <lineage>
        <taxon>Eukaryota</taxon>
        <taxon>Metazoa</taxon>
        <taxon>Cnidaria</taxon>
        <taxon>Hydrozoa</taxon>
        <taxon>Hydroidolina</taxon>
        <taxon>Anthoathecata</taxon>
        <taxon>Aplanulata</taxon>
        <taxon>Hydridae</taxon>
        <taxon>Hydra</taxon>
    </lineage>
</organism>
<dbReference type="GO" id="GO:0004930">
    <property type="term" value="F:G protein-coupled receptor activity"/>
    <property type="evidence" value="ECO:0007669"/>
    <property type="project" value="UniProtKB-KW"/>
</dbReference>
<keyword evidence="9 10" id="KW-0807">Transducer</keyword>
<feature type="compositionally biased region" description="Basic and acidic residues" evidence="11">
    <location>
        <begin position="266"/>
        <end position="289"/>
    </location>
</feature>
<keyword evidence="8" id="KW-0325">Glycoprotein</keyword>
<keyword evidence="5 10" id="KW-0297">G-protein coupled receptor</keyword>
<dbReference type="PRINTS" id="PR00237">
    <property type="entry name" value="GPCRRHODOPSN"/>
</dbReference>
<dbReference type="AlphaFoldDB" id="T2MFC5"/>
<feature type="transmembrane region" description="Helical" evidence="12">
    <location>
        <begin position="95"/>
        <end position="123"/>
    </location>
</feature>
<dbReference type="CDD" id="cd00637">
    <property type="entry name" value="7tm_classA_rhodopsin-like"/>
    <property type="match status" value="1"/>
</dbReference>
<evidence type="ECO:0000256" key="10">
    <source>
        <dbReference type="RuleBase" id="RU000688"/>
    </source>
</evidence>
<evidence type="ECO:0000256" key="3">
    <source>
        <dbReference type="ARBA" id="ARBA00022692"/>
    </source>
</evidence>
<evidence type="ECO:0000313" key="14">
    <source>
        <dbReference type="EMBL" id="CDG70963.1"/>
    </source>
</evidence>
<dbReference type="EMBL" id="HAAD01004731">
    <property type="protein sequence ID" value="CDG70963.1"/>
    <property type="molecule type" value="mRNA"/>
</dbReference>
<dbReference type="Gene3D" id="1.20.1070.10">
    <property type="entry name" value="Rhodopsin 7-helix transmembrane proteins"/>
    <property type="match status" value="1"/>
</dbReference>
<feature type="transmembrane region" description="Helical" evidence="12">
    <location>
        <begin position="49"/>
        <end position="75"/>
    </location>
</feature>
<comment type="similarity">
    <text evidence="10">Belongs to the G-protein coupled receptor 1 family.</text>
</comment>
<dbReference type="Pfam" id="PF00001">
    <property type="entry name" value="7tm_1"/>
    <property type="match status" value="1"/>
</dbReference>